<evidence type="ECO:0000313" key="2">
    <source>
        <dbReference type="EMBL" id="ACZ18408.1"/>
    </source>
</evidence>
<dbReference type="KEGG" id="tai:Taci_0168"/>
<dbReference type="EMBL" id="CP001818">
    <property type="protein sequence ID" value="ACZ18408.1"/>
    <property type="molecule type" value="Genomic_DNA"/>
</dbReference>
<proteinExistence type="predicted"/>
<name>D1B805_THEAS</name>
<protein>
    <submittedName>
        <fullName evidence="2">Metal dependent phosphohydrolase</fullName>
    </submittedName>
</protein>
<dbReference type="EnsemblBacteria" id="ACZ18408">
    <property type="protein sequence ID" value="ACZ18408"/>
    <property type="gene ID" value="Taci_0168"/>
</dbReference>
<organism evidence="2 3">
    <name type="scientific">Thermanaerovibrio acidaminovorans (strain ATCC 49978 / DSM 6589 / Su883)</name>
    <name type="common">Selenomonas acidaminovorans</name>
    <dbReference type="NCBI Taxonomy" id="525903"/>
    <lineage>
        <taxon>Bacteria</taxon>
        <taxon>Thermotogati</taxon>
        <taxon>Synergistota</taxon>
        <taxon>Synergistia</taxon>
        <taxon>Synergistales</taxon>
        <taxon>Synergistaceae</taxon>
        <taxon>Thermanaerovibrio</taxon>
    </lineage>
</organism>
<dbReference type="Proteomes" id="UP000002030">
    <property type="component" value="Chromosome"/>
</dbReference>
<evidence type="ECO:0000259" key="1">
    <source>
        <dbReference type="PROSITE" id="PS51833"/>
    </source>
</evidence>
<dbReference type="PROSITE" id="PS51833">
    <property type="entry name" value="HDOD"/>
    <property type="match status" value="1"/>
</dbReference>
<sequence>MPKVRVSDLREGMVLQEDLLAPNGRFILPKGAVIRESYIKTFKAWGVVEASVAEGPVAEEPPVPEGLAPFIDRARALADMFFPREGRDEMPMREIHRCGVLAMAKSLAEGEEFPLEVGCIPVSPSSVGVRRKVTPHELVAANAFVTLPDIYYRIDEVIKAPNSSVEQIARVVGKDPSLSAKLLKLVNSSFYGLPSRVDSVARAVTLVGTKELLNLAIGVSLLSAFKGLDPGYVSVRSFWTHSVACGVFARILAAKMGIREEERFFLAGLMHDIGRLILYVKVPFSMGEVIRLSSQGQDIYETEQDVLGFDHGHLSYYALREWKIPSSIGELVRFHHRPSSARTPEELVVHVADVFAMAGRFGTSGSFMVPRLSPYHWDQLGLSVNVIEPVFVQGQRQIREIIGMFFS</sequence>
<dbReference type="PANTHER" id="PTHR33525">
    <property type="match status" value="1"/>
</dbReference>
<feature type="domain" description="HDOD" evidence="1">
    <location>
        <begin position="144"/>
        <end position="338"/>
    </location>
</feature>
<evidence type="ECO:0000313" key="3">
    <source>
        <dbReference type="Proteomes" id="UP000002030"/>
    </source>
</evidence>
<dbReference type="SUPFAM" id="SSF109604">
    <property type="entry name" value="HD-domain/PDEase-like"/>
    <property type="match status" value="1"/>
</dbReference>
<dbReference type="eggNOG" id="COG1639">
    <property type="taxonomic scope" value="Bacteria"/>
</dbReference>
<accession>D1B805</accession>
<dbReference type="InterPro" id="IPR013976">
    <property type="entry name" value="HDOD"/>
</dbReference>
<keyword evidence="3" id="KW-1185">Reference proteome</keyword>
<dbReference type="CDD" id="cd00077">
    <property type="entry name" value="HDc"/>
    <property type="match status" value="1"/>
</dbReference>
<dbReference type="HOGENOM" id="CLU_048246_4_1_0"/>
<reference evidence="2 3" key="1">
    <citation type="journal article" date="2009" name="Stand. Genomic Sci.">
        <title>Complete genome sequence of Thermanaerovibrio acidaminovorans type strain (Su883).</title>
        <authorList>
            <person name="Chovatia M."/>
            <person name="Sikorski J."/>
            <person name="Schroder M."/>
            <person name="Lapidus A."/>
            <person name="Nolan M."/>
            <person name="Tice H."/>
            <person name="Glavina Del Rio T."/>
            <person name="Copeland A."/>
            <person name="Cheng J.F."/>
            <person name="Lucas S."/>
            <person name="Chen F."/>
            <person name="Bruce D."/>
            <person name="Goodwin L."/>
            <person name="Pitluck S."/>
            <person name="Ivanova N."/>
            <person name="Mavromatis K."/>
            <person name="Ovchinnikova G."/>
            <person name="Pati A."/>
            <person name="Chen A."/>
            <person name="Palaniappan K."/>
            <person name="Land M."/>
            <person name="Hauser L."/>
            <person name="Chang Y.J."/>
            <person name="Jeffries C.D."/>
            <person name="Chain P."/>
            <person name="Saunders E."/>
            <person name="Detter J.C."/>
            <person name="Brettin T."/>
            <person name="Rohde M."/>
            <person name="Goker M."/>
            <person name="Spring S."/>
            <person name="Bristow J."/>
            <person name="Markowitz V."/>
            <person name="Hugenholtz P."/>
            <person name="Kyrpides N.C."/>
            <person name="Klenk H.P."/>
            <person name="Eisen J.A."/>
        </authorList>
    </citation>
    <scope>NUCLEOTIDE SEQUENCE [LARGE SCALE GENOMIC DNA]</scope>
    <source>
        <strain evidence="3">ATCC 49978 / DSM 6589 / Su883</strain>
    </source>
</reference>
<dbReference type="OrthoDB" id="9770715at2"/>
<dbReference type="STRING" id="525903.Taci_0168"/>
<dbReference type="Pfam" id="PF08668">
    <property type="entry name" value="HDOD"/>
    <property type="match status" value="1"/>
</dbReference>
<dbReference type="SMART" id="SM00471">
    <property type="entry name" value="HDc"/>
    <property type="match status" value="1"/>
</dbReference>
<dbReference type="Gene3D" id="1.10.3210.10">
    <property type="entry name" value="Hypothetical protein af1432"/>
    <property type="match status" value="1"/>
</dbReference>
<dbReference type="PANTHER" id="PTHR33525:SF3">
    <property type="entry name" value="RIBONUCLEASE Y"/>
    <property type="match status" value="1"/>
</dbReference>
<dbReference type="InterPro" id="IPR003607">
    <property type="entry name" value="HD/PDEase_dom"/>
</dbReference>
<dbReference type="AlphaFoldDB" id="D1B805"/>
<gene>
    <name evidence="2" type="ordered locus">Taci_0168</name>
</gene>
<dbReference type="InterPro" id="IPR052340">
    <property type="entry name" value="RNase_Y/CdgJ"/>
</dbReference>